<feature type="compositionally biased region" description="Basic residues" evidence="1">
    <location>
        <begin position="20"/>
        <end position="34"/>
    </location>
</feature>
<dbReference type="AlphaFoldDB" id="A0A9P0LAQ5"/>
<sequence>MEEVLVDASAVSDINDGSRIRKRANKKQIRKRGRYHDPDPDLTKFKRPGSHDNKTFQCQKVKISNIRAIRSANRGQNNDEEDINNVCDCLAEESALHI</sequence>
<organism evidence="2 3">
    <name type="scientific">Acanthoscelides obtectus</name>
    <name type="common">Bean weevil</name>
    <name type="synonym">Bruchus obtectus</name>
    <dbReference type="NCBI Taxonomy" id="200917"/>
    <lineage>
        <taxon>Eukaryota</taxon>
        <taxon>Metazoa</taxon>
        <taxon>Ecdysozoa</taxon>
        <taxon>Arthropoda</taxon>
        <taxon>Hexapoda</taxon>
        <taxon>Insecta</taxon>
        <taxon>Pterygota</taxon>
        <taxon>Neoptera</taxon>
        <taxon>Endopterygota</taxon>
        <taxon>Coleoptera</taxon>
        <taxon>Polyphaga</taxon>
        <taxon>Cucujiformia</taxon>
        <taxon>Chrysomeloidea</taxon>
        <taxon>Chrysomelidae</taxon>
        <taxon>Bruchinae</taxon>
        <taxon>Bruchini</taxon>
        <taxon>Acanthoscelides</taxon>
    </lineage>
</organism>
<reference evidence="2" key="1">
    <citation type="submission" date="2022-03" db="EMBL/GenBank/DDBJ databases">
        <authorList>
            <person name="Sayadi A."/>
        </authorList>
    </citation>
    <scope>NUCLEOTIDE SEQUENCE</scope>
</reference>
<proteinExistence type="predicted"/>
<comment type="caution">
    <text evidence="2">The sequence shown here is derived from an EMBL/GenBank/DDBJ whole genome shotgun (WGS) entry which is preliminary data.</text>
</comment>
<evidence type="ECO:0000256" key="1">
    <source>
        <dbReference type="SAM" id="MobiDB-lite"/>
    </source>
</evidence>
<protein>
    <submittedName>
        <fullName evidence="2">Uncharacterized protein</fullName>
    </submittedName>
</protein>
<dbReference type="Proteomes" id="UP001152888">
    <property type="component" value="Unassembled WGS sequence"/>
</dbReference>
<evidence type="ECO:0000313" key="3">
    <source>
        <dbReference type="Proteomes" id="UP001152888"/>
    </source>
</evidence>
<dbReference type="EMBL" id="CAKOFQ010007066">
    <property type="protein sequence ID" value="CAH1989546.1"/>
    <property type="molecule type" value="Genomic_DNA"/>
</dbReference>
<feature type="region of interest" description="Disordered" evidence="1">
    <location>
        <begin position="20"/>
        <end position="53"/>
    </location>
</feature>
<accession>A0A9P0LAQ5</accession>
<feature type="compositionally biased region" description="Basic and acidic residues" evidence="1">
    <location>
        <begin position="35"/>
        <end position="53"/>
    </location>
</feature>
<gene>
    <name evidence="2" type="ORF">ACAOBT_LOCUS19089</name>
</gene>
<dbReference type="OrthoDB" id="6779103at2759"/>
<name>A0A9P0LAQ5_ACAOB</name>
<keyword evidence="3" id="KW-1185">Reference proteome</keyword>
<evidence type="ECO:0000313" key="2">
    <source>
        <dbReference type="EMBL" id="CAH1989546.1"/>
    </source>
</evidence>